<reference evidence="1" key="1">
    <citation type="submission" date="2020-05" db="EMBL/GenBank/DDBJ databases">
        <title>Large-scale comparative analyses of tick genomes elucidate their genetic diversity and vector capacities.</title>
        <authorList>
            <person name="Jia N."/>
            <person name="Wang J."/>
            <person name="Shi W."/>
            <person name="Du L."/>
            <person name="Sun Y."/>
            <person name="Zhan W."/>
            <person name="Jiang J."/>
            <person name="Wang Q."/>
            <person name="Zhang B."/>
            <person name="Ji P."/>
            <person name="Sakyi L.B."/>
            <person name="Cui X."/>
            <person name="Yuan T."/>
            <person name="Jiang B."/>
            <person name="Yang W."/>
            <person name="Lam T.T.-Y."/>
            <person name="Chang Q."/>
            <person name="Ding S."/>
            <person name="Wang X."/>
            <person name="Zhu J."/>
            <person name="Ruan X."/>
            <person name="Zhao L."/>
            <person name="Wei J."/>
            <person name="Que T."/>
            <person name="Du C."/>
            <person name="Cheng J."/>
            <person name="Dai P."/>
            <person name="Han X."/>
            <person name="Huang E."/>
            <person name="Gao Y."/>
            <person name="Liu J."/>
            <person name="Shao H."/>
            <person name="Ye R."/>
            <person name="Li L."/>
            <person name="Wei W."/>
            <person name="Wang X."/>
            <person name="Wang C."/>
            <person name="Yang T."/>
            <person name="Huo Q."/>
            <person name="Li W."/>
            <person name="Guo W."/>
            <person name="Chen H."/>
            <person name="Zhou L."/>
            <person name="Ni X."/>
            <person name="Tian J."/>
            <person name="Zhou Y."/>
            <person name="Sheng Y."/>
            <person name="Liu T."/>
            <person name="Pan Y."/>
            <person name="Xia L."/>
            <person name="Li J."/>
            <person name="Zhao F."/>
            <person name="Cao W."/>
        </authorList>
    </citation>
    <scope>NUCLEOTIDE SEQUENCE</scope>
    <source>
        <strain evidence="1">Hyas-2018</strain>
    </source>
</reference>
<evidence type="ECO:0000313" key="1">
    <source>
        <dbReference type="EMBL" id="KAH6932891.1"/>
    </source>
</evidence>
<protein>
    <submittedName>
        <fullName evidence="1">Uncharacterized protein</fullName>
    </submittedName>
</protein>
<comment type="caution">
    <text evidence="1">The sequence shown here is derived from an EMBL/GenBank/DDBJ whole genome shotgun (WGS) entry which is preliminary data.</text>
</comment>
<keyword evidence="2" id="KW-1185">Reference proteome</keyword>
<sequence>MPRPRDFLALSKRLRHALQIQLVERAHHHCTARCATEQQQSVATTKLNSSGSSTARLTGEGVISTQQEGWQGGVEVGARAASTELAPTVTECPARDVAARGVAGRLPLSTNTTTARTTESVRLSLPEDPTPITRTPFSQQQAAAAADEGAIEGRRLVAAAEPRKEGTAPSCLLVSTACRRKEKYARAAAGCPPGMSLYLERGNKAHAWFLFACERHLLRRPPGGSRKQHRLRPERGNAAD</sequence>
<evidence type="ECO:0000313" key="2">
    <source>
        <dbReference type="Proteomes" id="UP000821845"/>
    </source>
</evidence>
<name>A0ACB7SFQ3_HYAAI</name>
<dbReference type="Proteomes" id="UP000821845">
    <property type="component" value="Chromosome 4"/>
</dbReference>
<organism evidence="1 2">
    <name type="scientific">Hyalomma asiaticum</name>
    <name type="common">Tick</name>
    <dbReference type="NCBI Taxonomy" id="266040"/>
    <lineage>
        <taxon>Eukaryota</taxon>
        <taxon>Metazoa</taxon>
        <taxon>Ecdysozoa</taxon>
        <taxon>Arthropoda</taxon>
        <taxon>Chelicerata</taxon>
        <taxon>Arachnida</taxon>
        <taxon>Acari</taxon>
        <taxon>Parasitiformes</taxon>
        <taxon>Ixodida</taxon>
        <taxon>Ixodoidea</taxon>
        <taxon>Ixodidae</taxon>
        <taxon>Hyalomminae</taxon>
        <taxon>Hyalomma</taxon>
    </lineage>
</organism>
<accession>A0ACB7SFQ3</accession>
<proteinExistence type="predicted"/>
<dbReference type="EMBL" id="CM023484">
    <property type="protein sequence ID" value="KAH6932891.1"/>
    <property type="molecule type" value="Genomic_DNA"/>
</dbReference>
<gene>
    <name evidence="1" type="ORF">HPB50_010499</name>
</gene>